<feature type="binding site" evidence="4">
    <location>
        <begin position="8"/>
        <end position="15"/>
    </location>
    <ligand>
        <name>substrate</name>
    </ligand>
</feature>
<dbReference type="SUPFAM" id="SSF53254">
    <property type="entry name" value="Phosphoglycerate mutase-like"/>
    <property type="match status" value="1"/>
</dbReference>
<feature type="active site" description="Proton donor/acceptor" evidence="3">
    <location>
        <position position="82"/>
    </location>
</feature>
<organism evidence="5 6">
    <name type="scientific">Neolewinella lacunae</name>
    <dbReference type="NCBI Taxonomy" id="1517758"/>
    <lineage>
        <taxon>Bacteria</taxon>
        <taxon>Pseudomonadati</taxon>
        <taxon>Bacteroidota</taxon>
        <taxon>Saprospiria</taxon>
        <taxon>Saprospirales</taxon>
        <taxon>Lewinellaceae</taxon>
        <taxon>Neolewinella</taxon>
    </lineage>
</organism>
<keyword evidence="2" id="KW-0413">Isomerase</keyword>
<reference evidence="5" key="1">
    <citation type="submission" date="2020-08" db="EMBL/GenBank/DDBJ databases">
        <title>Lewinella bacteria from marine environments.</title>
        <authorList>
            <person name="Zhong Y."/>
        </authorList>
    </citation>
    <scope>NUCLEOTIDE SEQUENCE</scope>
    <source>
        <strain evidence="5">KCTC 42187</strain>
    </source>
</reference>
<gene>
    <name evidence="5" type="ORF">H9S92_08970</name>
</gene>
<sequence length="210" mass="24027">MKTVYLVRHGQTDFNLQGIVQGSGVDSSLNDHGREQARHLFERYREMPFQVVLTSALRRTWETVDSFIAAGLPWEQHANINEMSWGNHEGKKGTPESIEEYQRIKDAWALGEIDGRIGGGESAREMGQRLQTFVDHLAQRSEDLILVCSHGRAMCGLVTLMMGQPIDRMNQWIHSNTGLWRGQLQDDGTWHFDLQNDRSHLPAELMASRW</sequence>
<dbReference type="Pfam" id="PF00300">
    <property type="entry name" value="His_Phos_1"/>
    <property type="match status" value="1"/>
</dbReference>
<dbReference type="InterPro" id="IPR029033">
    <property type="entry name" value="His_PPase_superfam"/>
</dbReference>
<feature type="binding site" evidence="4">
    <location>
        <position position="59"/>
    </location>
    <ligand>
        <name>substrate</name>
    </ligand>
</feature>
<evidence type="ECO:0000256" key="3">
    <source>
        <dbReference type="PIRSR" id="PIRSR613078-1"/>
    </source>
</evidence>
<dbReference type="CDD" id="cd07067">
    <property type="entry name" value="HP_PGM_like"/>
    <property type="match status" value="1"/>
</dbReference>
<dbReference type="PANTHER" id="PTHR48100:SF1">
    <property type="entry name" value="HISTIDINE PHOSPHATASE FAMILY PROTEIN-RELATED"/>
    <property type="match status" value="1"/>
</dbReference>
<dbReference type="InterPro" id="IPR013078">
    <property type="entry name" value="His_Pase_superF_clade-1"/>
</dbReference>
<dbReference type="GO" id="GO:0005737">
    <property type="term" value="C:cytoplasm"/>
    <property type="evidence" value="ECO:0007669"/>
    <property type="project" value="TreeGrafter"/>
</dbReference>
<keyword evidence="6" id="KW-1185">Reference proteome</keyword>
<accession>A0A923PHQ9</accession>
<evidence type="ECO:0000256" key="2">
    <source>
        <dbReference type="ARBA" id="ARBA00023235"/>
    </source>
</evidence>
<dbReference type="InterPro" id="IPR001345">
    <property type="entry name" value="PG/BPGM_mutase_AS"/>
</dbReference>
<dbReference type="SMART" id="SM00855">
    <property type="entry name" value="PGAM"/>
    <property type="match status" value="1"/>
</dbReference>
<evidence type="ECO:0000313" key="6">
    <source>
        <dbReference type="Proteomes" id="UP000650081"/>
    </source>
</evidence>
<evidence type="ECO:0000256" key="1">
    <source>
        <dbReference type="ARBA" id="ARBA00023152"/>
    </source>
</evidence>
<dbReference type="RefSeq" id="WP_187466374.1">
    <property type="nucleotide sequence ID" value="NZ_JACSIT010000096.1"/>
</dbReference>
<dbReference type="Proteomes" id="UP000650081">
    <property type="component" value="Unassembled WGS sequence"/>
</dbReference>
<dbReference type="GO" id="GO:0016791">
    <property type="term" value="F:phosphatase activity"/>
    <property type="evidence" value="ECO:0007669"/>
    <property type="project" value="TreeGrafter"/>
</dbReference>
<keyword evidence="1" id="KW-0324">Glycolysis</keyword>
<dbReference type="PROSITE" id="PS00175">
    <property type="entry name" value="PG_MUTASE"/>
    <property type="match status" value="1"/>
</dbReference>
<proteinExistence type="predicted"/>
<feature type="active site" description="Tele-phosphohistidine intermediate" evidence="3">
    <location>
        <position position="9"/>
    </location>
</feature>
<protein>
    <submittedName>
        <fullName evidence="5">Histidine phosphatase family protein</fullName>
    </submittedName>
</protein>
<evidence type="ECO:0000256" key="4">
    <source>
        <dbReference type="PIRSR" id="PIRSR613078-2"/>
    </source>
</evidence>
<dbReference type="AlphaFoldDB" id="A0A923PHQ9"/>
<evidence type="ECO:0000313" key="5">
    <source>
        <dbReference type="EMBL" id="MBC6994292.1"/>
    </source>
</evidence>
<comment type="caution">
    <text evidence="5">The sequence shown here is derived from an EMBL/GenBank/DDBJ whole genome shotgun (WGS) entry which is preliminary data.</text>
</comment>
<dbReference type="Gene3D" id="3.40.50.1240">
    <property type="entry name" value="Phosphoglycerate mutase-like"/>
    <property type="match status" value="1"/>
</dbReference>
<dbReference type="PANTHER" id="PTHR48100">
    <property type="entry name" value="BROAD-SPECIFICITY PHOSPHATASE YOR283W-RELATED"/>
    <property type="match status" value="1"/>
</dbReference>
<dbReference type="EMBL" id="JACSIT010000096">
    <property type="protein sequence ID" value="MBC6994292.1"/>
    <property type="molecule type" value="Genomic_DNA"/>
</dbReference>
<dbReference type="InterPro" id="IPR050275">
    <property type="entry name" value="PGM_Phosphatase"/>
</dbReference>
<name>A0A923PHQ9_9BACT</name>